<dbReference type="Pfam" id="PF00646">
    <property type="entry name" value="F-box"/>
    <property type="match status" value="1"/>
</dbReference>
<evidence type="ECO:0000313" key="4">
    <source>
        <dbReference type="Proteomes" id="UP001204833"/>
    </source>
</evidence>
<evidence type="ECO:0000259" key="2">
    <source>
        <dbReference type="SMART" id="SM00256"/>
    </source>
</evidence>
<dbReference type="Gene3D" id="3.80.10.10">
    <property type="entry name" value="Ribonuclease Inhibitor"/>
    <property type="match status" value="1"/>
</dbReference>
<dbReference type="InterPro" id="IPR001810">
    <property type="entry name" value="F-box_dom"/>
</dbReference>
<dbReference type="Proteomes" id="UP001204833">
    <property type="component" value="Unassembled WGS sequence"/>
</dbReference>
<dbReference type="InterPro" id="IPR036047">
    <property type="entry name" value="F-box-like_dom_sf"/>
</dbReference>
<dbReference type="Gene3D" id="1.25.40.10">
    <property type="entry name" value="Tetratricopeptide repeat domain"/>
    <property type="match status" value="1"/>
</dbReference>
<comment type="caution">
    <text evidence="3">The sequence shown here is derived from an EMBL/GenBank/DDBJ whole genome shotgun (WGS) entry which is preliminary data.</text>
</comment>
<reference evidence="3 4" key="1">
    <citation type="journal article" date="2022" name="DNA Res.">
        <title>Genome analysis of five recently described species of the CUG-Ser clade uncovers Candida theae as a new hybrid lineage with pathogenic potential in the Candida parapsilosis species complex.</title>
        <authorList>
            <person name="Mixao V."/>
            <person name="Del Olmo V."/>
            <person name="Hegedusova E."/>
            <person name="Saus E."/>
            <person name="Pryszcz L."/>
            <person name="Cillingova A."/>
            <person name="Nosek J."/>
            <person name="Gabaldon T."/>
        </authorList>
    </citation>
    <scope>NUCLEOTIDE SEQUENCE [LARGE SCALE GENOMIC DNA]</scope>
    <source>
        <strain evidence="3 4">CBS 12239</strain>
    </source>
</reference>
<dbReference type="SUPFAM" id="SSF81383">
    <property type="entry name" value="F-box domain"/>
    <property type="match status" value="1"/>
</dbReference>
<name>A0AAD5BIV1_9ASCO</name>
<gene>
    <name evidence="3" type="ORF">KGF57_000710</name>
</gene>
<dbReference type="GeneID" id="76148769"/>
<dbReference type="InterPro" id="IPR032675">
    <property type="entry name" value="LRR_dom_sf"/>
</dbReference>
<dbReference type="SUPFAM" id="SSF48452">
    <property type="entry name" value="TPR-like"/>
    <property type="match status" value="1"/>
</dbReference>
<feature type="domain" description="F-box" evidence="2">
    <location>
        <begin position="204"/>
        <end position="244"/>
    </location>
</feature>
<dbReference type="AlphaFoldDB" id="A0AAD5BIV1"/>
<dbReference type="RefSeq" id="XP_051610708.1">
    <property type="nucleotide sequence ID" value="XM_051755207.1"/>
</dbReference>
<dbReference type="SMART" id="SM00256">
    <property type="entry name" value="FBOX"/>
    <property type="match status" value="1"/>
</dbReference>
<sequence length="682" mass="78649">MAIDEQLLRDKSKLAVLYFKSGEYVKALGIYDKLIYDVRQLSPQDIKAIRLQHGVKQVPDIGKLIHPKLTTFLDQRASTFEKLEKHDLALKDSAKSIELDPTDCKGYLRIGKIHTMRGDKYQAYKTYQKGTYVIDTLVKKGIPVPNQQLYEKLKNQYRILNQELKAERQASNNSQKSSSSSQGGSSTQLKKRKIVRVVDPVKCLPAECINLVFQQLPQQTVLKCLLVSRMWYNTLIQLDLFQFHCKPITTVDEFTKGVGFFKKNASYTYSKQIRKLKINQVYNKKLSHVLSILIKEPQFPLQVLEVMDQTLNLQLIYALLAKHSWKLNNFHHLHSLSLGINCSIKYPQILLNIFPQLKHLKITIMIPDKSTMNMVPLQDKVFKKLKEKKMDSYPLETLFLVNHVKLLTNESMGISATTYNPFPVLLEYNFPNLTELTMCSFNFGNHLPAFGEFLSQHENLTKLYLENNSGINFFILLQILLNYKPEFKLTHFTFRENALCSLMSLQEIYFPLITQFDQLEQLDLYQSCISVIGLERLLQKCGKSIKSLNLGCPSHLSFHIPGRKQLELSTLLTMCPNLSCLCLSEMNVDTVSMMNISKQIQSMGSQLINLQQLDLSFNQFDGVDLMRLLSSGLRLEVLDLNGLSISEDTLAYVKRKGYVQHLLFDQRRTKWKVYGVNTWVRQ</sequence>
<feature type="compositionally biased region" description="Low complexity" evidence="1">
    <location>
        <begin position="171"/>
        <end position="186"/>
    </location>
</feature>
<protein>
    <submittedName>
        <fullName evidence="3">DIA2</fullName>
    </submittedName>
</protein>
<proteinExistence type="predicted"/>
<dbReference type="EMBL" id="JAIHNG010000044">
    <property type="protein sequence ID" value="KAI5965444.1"/>
    <property type="molecule type" value="Genomic_DNA"/>
</dbReference>
<evidence type="ECO:0000256" key="1">
    <source>
        <dbReference type="SAM" id="MobiDB-lite"/>
    </source>
</evidence>
<keyword evidence="4" id="KW-1185">Reference proteome</keyword>
<organism evidence="3 4">
    <name type="scientific">Candida theae</name>
    <dbReference type="NCBI Taxonomy" id="1198502"/>
    <lineage>
        <taxon>Eukaryota</taxon>
        <taxon>Fungi</taxon>
        <taxon>Dikarya</taxon>
        <taxon>Ascomycota</taxon>
        <taxon>Saccharomycotina</taxon>
        <taxon>Pichiomycetes</taxon>
        <taxon>Debaryomycetaceae</taxon>
        <taxon>Candida/Lodderomyces clade</taxon>
        <taxon>Candida</taxon>
    </lineage>
</organism>
<feature type="region of interest" description="Disordered" evidence="1">
    <location>
        <begin position="168"/>
        <end position="188"/>
    </location>
</feature>
<dbReference type="InterPro" id="IPR019734">
    <property type="entry name" value="TPR_rpt"/>
</dbReference>
<dbReference type="InterPro" id="IPR011990">
    <property type="entry name" value="TPR-like_helical_dom_sf"/>
</dbReference>
<accession>A0AAD5BIV1</accession>
<evidence type="ECO:0000313" key="3">
    <source>
        <dbReference type="EMBL" id="KAI5965444.1"/>
    </source>
</evidence>
<dbReference type="SMART" id="SM00028">
    <property type="entry name" value="TPR"/>
    <property type="match status" value="3"/>
</dbReference>
<dbReference type="SUPFAM" id="SSF52047">
    <property type="entry name" value="RNI-like"/>
    <property type="match status" value="1"/>
</dbReference>